<dbReference type="RefSeq" id="WP_075633365.1">
    <property type="nucleotide sequence ID" value="NZ_MKIO01000020.1"/>
</dbReference>
<reference evidence="1 2" key="1">
    <citation type="submission" date="2016-09" db="EMBL/GenBank/DDBJ databases">
        <title>Rhizobium sp. nov., a novel species isolated from the rice rhizosphere.</title>
        <authorList>
            <person name="Zhao J."/>
            <person name="Zhang X."/>
        </authorList>
    </citation>
    <scope>NUCLEOTIDE SEQUENCE [LARGE SCALE GENOMIC DNA]</scope>
    <source>
        <strain evidence="1 2">MH17</strain>
    </source>
</reference>
<evidence type="ECO:0000313" key="2">
    <source>
        <dbReference type="Proteomes" id="UP000186143"/>
    </source>
</evidence>
<dbReference type="Proteomes" id="UP000186143">
    <property type="component" value="Unassembled WGS sequence"/>
</dbReference>
<comment type="caution">
    <text evidence="1">The sequence shown here is derived from an EMBL/GenBank/DDBJ whole genome shotgun (WGS) entry which is preliminary data.</text>
</comment>
<sequence>MELLHAQAAIVSAIIADAPSPAWEHITVRVAAEGAAPQIEASALCWQATGGLAEIALQPGAQSAAALAAWLALDAVRQNPQARRLMLEIDYPGRYRLLSGAAIKGAAI</sequence>
<accession>A0A1Q9ANV1</accession>
<dbReference type="EMBL" id="MKIO01000020">
    <property type="protein sequence ID" value="OLP57011.1"/>
    <property type="molecule type" value="Genomic_DNA"/>
</dbReference>
<dbReference type="AlphaFoldDB" id="A0A1Q9ANV1"/>
<proteinExistence type="predicted"/>
<protein>
    <submittedName>
        <fullName evidence="1">Uncharacterized protein</fullName>
    </submittedName>
</protein>
<name>A0A1Q9ANV1_9HYPH</name>
<organism evidence="1 2">
    <name type="scientific">Xaviernesmea rhizosphaerae</name>
    <dbReference type="NCBI Taxonomy" id="1672749"/>
    <lineage>
        <taxon>Bacteria</taxon>
        <taxon>Pseudomonadati</taxon>
        <taxon>Pseudomonadota</taxon>
        <taxon>Alphaproteobacteria</taxon>
        <taxon>Hyphomicrobiales</taxon>
        <taxon>Rhizobiaceae</taxon>
        <taxon>Rhizobium/Agrobacterium group</taxon>
        <taxon>Xaviernesmea</taxon>
    </lineage>
</organism>
<gene>
    <name evidence="1" type="ORF">BJF92_21115</name>
</gene>
<evidence type="ECO:0000313" key="1">
    <source>
        <dbReference type="EMBL" id="OLP57011.1"/>
    </source>
</evidence>